<proteinExistence type="predicted"/>
<dbReference type="Proteomes" id="UP001054945">
    <property type="component" value="Unassembled WGS sequence"/>
</dbReference>
<dbReference type="EMBL" id="BPLR01004761">
    <property type="protein sequence ID" value="GIX97265.1"/>
    <property type="molecule type" value="Genomic_DNA"/>
</dbReference>
<organism evidence="2 3">
    <name type="scientific">Caerostris extrusa</name>
    <name type="common">Bark spider</name>
    <name type="synonym">Caerostris bankana</name>
    <dbReference type="NCBI Taxonomy" id="172846"/>
    <lineage>
        <taxon>Eukaryota</taxon>
        <taxon>Metazoa</taxon>
        <taxon>Ecdysozoa</taxon>
        <taxon>Arthropoda</taxon>
        <taxon>Chelicerata</taxon>
        <taxon>Arachnida</taxon>
        <taxon>Araneae</taxon>
        <taxon>Araneomorphae</taxon>
        <taxon>Entelegynae</taxon>
        <taxon>Araneoidea</taxon>
        <taxon>Araneidae</taxon>
        <taxon>Caerostris</taxon>
    </lineage>
</organism>
<feature type="region of interest" description="Disordered" evidence="1">
    <location>
        <begin position="1"/>
        <end position="20"/>
    </location>
</feature>
<feature type="compositionally biased region" description="Basic and acidic residues" evidence="1">
    <location>
        <begin position="100"/>
        <end position="109"/>
    </location>
</feature>
<protein>
    <submittedName>
        <fullName evidence="2">Uncharacterized protein</fullName>
    </submittedName>
</protein>
<comment type="caution">
    <text evidence="2">The sequence shown here is derived from an EMBL/GenBank/DDBJ whole genome shotgun (WGS) entry which is preliminary data.</text>
</comment>
<name>A0AAV4PMU9_CAEEX</name>
<reference evidence="2 3" key="1">
    <citation type="submission" date="2021-06" db="EMBL/GenBank/DDBJ databases">
        <title>Caerostris extrusa draft genome.</title>
        <authorList>
            <person name="Kono N."/>
            <person name="Arakawa K."/>
        </authorList>
    </citation>
    <scope>NUCLEOTIDE SEQUENCE [LARGE SCALE GENOMIC DNA]</scope>
</reference>
<evidence type="ECO:0000313" key="2">
    <source>
        <dbReference type="EMBL" id="GIX97265.1"/>
    </source>
</evidence>
<evidence type="ECO:0000313" key="3">
    <source>
        <dbReference type="Proteomes" id="UP001054945"/>
    </source>
</evidence>
<feature type="compositionally biased region" description="Low complexity" evidence="1">
    <location>
        <begin position="43"/>
        <end position="78"/>
    </location>
</feature>
<accession>A0AAV4PMU9</accession>
<feature type="compositionally biased region" description="Polar residues" evidence="1">
    <location>
        <begin position="30"/>
        <end position="40"/>
    </location>
</feature>
<keyword evidence="3" id="KW-1185">Reference proteome</keyword>
<dbReference type="AlphaFoldDB" id="A0AAV4PMU9"/>
<sequence>MDLSGDEDIEENMLCEGSNSVDNILKTNDISTQNLPNSETNLDDYANSSDSLSSSVSLSDSDLTSTDSDDSLALSESESITDVTPLNSPYCDSPLYQNKLPEHKLEDRNINPRNFDSGGMREGCSAPVVNVLMQAIAKLEIEAKKS</sequence>
<evidence type="ECO:0000256" key="1">
    <source>
        <dbReference type="SAM" id="MobiDB-lite"/>
    </source>
</evidence>
<feature type="region of interest" description="Disordered" evidence="1">
    <location>
        <begin position="30"/>
        <end position="109"/>
    </location>
</feature>
<feature type="compositionally biased region" description="Acidic residues" evidence="1">
    <location>
        <begin position="1"/>
        <end position="13"/>
    </location>
</feature>
<gene>
    <name evidence="2" type="ORF">CEXT_513131</name>
</gene>